<dbReference type="AlphaFoldDB" id="A0A2Z2HD37"/>
<dbReference type="OrthoDB" id="9785953at2"/>
<evidence type="ECO:0000256" key="10">
    <source>
        <dbReference type="ARBA" id="ARBA00022842"/>
    </source>
</evidence>
<evidence type="ECO:0000259" key="15">
    <source>
        <dbReference type="Pfam" id="PF00205"/>
    </source>
</evidence>
<dbReference type="CDD" id="cd07035">
    <property type="entry name" value="TPP_PYR_POX_like"/>
    <property type="match status" value="1"/>
</dbReference>
<dbReference type="Pfam" id="PF02776">
    <property type="entry name" value="TPP_enzyme_N"/>
    <property type="match status" value="1"/>
</dbReference>
<dbReference type="SUPFAM" id="SSF52518">
    <property type="entry name" value="Thiamin diphosphate-binding fold (THDP-binding)"/>
    <property type="match status" value="2"/>
</dbReference>
<dbReference type="EC" id="2.2.1.6" evidence="4 14"/>
<dbReference type="Gene3D" id="3.40.50.1220">
    <property type="entry name" value="TPP-binding domain"/>
    <property type="match status" value="1"/>
</dbReference>
<evidence type="ECO:0000256" key="11">
    <source>
        <dbReference type="ARBA" id="ARBA00023052"/>
    </source>
</evidence>
<name>A0A2Z2HD37_9GAMM</name>
<evidence type="ECO:0000256" key="2">
    <source>
        <dbReference type="ARBA" id="ARBA00005025"/>
    </source>
</evidence>
<evidence type="ECO:0000256" key="12">
    <source>
        <dbReference type="ARBA" id="ARBA00023304"/>
    </source>
</evidence>
<keyword evidence="9" id="KW-0274">FAD</keyword>
<comment type="pathway">
    <text evidence="2 14">Amino-acid biosynthesis; L-valine biosynthesis; L-valine from pyruvate: step 1/4.</text>
</comment>
<keyword evidence="7 14" id="KW-0808">Transferase</keyword>
<dbReference type="Pfam" id="PF00205">
    <property type="entry name" value="TPP_enzyme_M"/>
    <property type="match status" value="1"/>
</dbReference>
<dbReference type="EMBL" id="CP021323">
    <property type="protein sequence ID" value="ARS53117.1"/>
    <property type="molecule type" value="Genomic_DNA"/>
</dbReference>
<evidence type="ECO:0000256" key="5">
    <source>
        <dbReference type="ARBA" id="ARBA00022605"/>
    </source>
</evidence>
<comment type="cofactor">
    <cofactor evidence="14">
        <name>thiamine diphosphate</name>
        <dbReference type="ChEBI" id="CHEBI:58937"/>
    </cofactor>
    <text evidence="14">Binds 1 thiamine pyrophosphate per subunit.</text>
</comment>
<feature type="domain" description="Thiamine pyrophosphate enzyme central" evidence="15">
    <location>
        <begin position="196"/>
        <end position="330"/>
    </location>
</feature>
<comment type="similarity">
    <text evidence="3 14">Belongs to the TPP enzyme family.</text>
</comment>
<dbReference type="PANTHER" id="PTHR18968:SF13">
    <property type="entry name" value="ACETOLACTATE SYNTHASE CATALYTIC SUBUNIT, MITOCHONDRIAL"/>
    <property type="match status" value="1"/>
</dbReference>
<evidence type="ECO:0000256" key="14">
    <source>
        <dbReference type="RuleBase" id="RU003591"/>
    </source>
</evidence>
<feature type="domain" description="Thiamine pyrophosphate enzyme TPP-binding" evidence="16">
    <location>
        <begin position="395"/>
        <end position="544"/>
    </location>
</feature>
<evidence type="ECO:0000256" key="8">
    <source>
        <dbReference type="ARBA" id="ARBA00022723"/>
    </source>
</evidence>
<dbReference type="InterPro" id="IPR012001">
    <property type="entry name" value="Thiamin_PyroP_enz_TPP-bd_dom"/>
</dbReference>
<dbReference type="GO" id="GO:0000287">
    <property type="term" value="F:magnesium ion binding"/>
    <property type="evidence" value="ECO:0007669"/>
    <property type="project" value="UniProtKB-UniRule"/>
</dbReference>
<dbReference type="PANTHER" id="PTHR18968">
    <property type="entry name" value="THIAMINE PYROPHOSPHATE ENZYMES"/>
    <property type="match status" value="1"/>
</dbReference>
<dbReference type="GO" id="GO:0030976">
    <property type="term" value="F:thiamine pyrophosphate binding"/>
    <property type="evidence" value="ECO:0007669"/>
    <property type="project" value="UniProtKB-UniRule"/>
</dbReference>
<feature type="domain" description="Thiamine pyrophosphate enzyme N-terminal TPP-binding" evidence="17">
    <location>
        <begin position="5"/>
        <end position="119"/>
    </location>
</feature>
<dbReference type="UniPathway" id="UPA00047">
    <property type="reaction ID" value="UER00055"/>
</dbReference>
<evidence type="ECO:0000256" key="4">
    <source>
        <dbReference type="ARBA" id="ARBA00013145"/>
    </source>
</evidence>
<comment type="pathway">
    <text evidence="1 14">Amino-acid biosynthesis; L-isoleucine biosynthesis; L-isoleucine from 2-oxobutanoate: step 1/4.</text>
</comment>
<dbReference type="RefSeq" id="WP_086621985.1">
    <property type="nucleotide sequence ID" value="NZ_CP021323.1"/>
</dbReference>
<keyword evidence="5 14" id="KW-0028">Amino-acid biosynthesis</keyword>
<dbReference type="InterPro" id="IPR012846">
    <property type="entry name" value="Acetolactate_synth_lsu"/>
</dbReference>
<keyword evidence="6" id="KW-0285">Flavoprotein</keyword>
<keyword evidence="10 14" id="KW-0460">Magnesium</keyword>
<proteinExistence type="inferred from homology"/>
<evidence type="ECO:0000256" key="6">
    <source>
        <dbReference type="ARBA" id="ARBA00022630"/>
    </source>
</evidence>
<dbReference type="FunFam" id="3.40.50.970:FF:000007">
    <property type="entry name" value="Acetolactate synthase"/>
    <property type="match status" value="1"/>
</dbReference>
<evidence type="ECO:0000313" key="18">
    <source>
        <dbReference type="EMBL" id="ARS53117.1"/>
    </source>
</evidence>
<reference evidence="18 19" key="1">
    <citation type="journal article" date="2017" name="Int. J. Syst. Evol. Microbiol.">
        <title>Kushneria konosiri sp. nov., isolated from the Korean salt-fermented seafood Daemi-jeot.</title>
        <authorList>
            <person name="Yun J.H."/>
            <person name="Park S.K."/>
            <person name="Lee J.Y."/>
            <person name="Jung M.J."/>
            <person name="Bae J.W."/>
        </authorList>
    </citation>
    <scope>NUCLEOTIDE SEQUENCE [LARGE SCALE GENOMIC DNA]</scope>
    <source>
        <strain evidence="18 19">X49</strain>
    </source>
</reference>
<keyword evidence="8 14" id="KW-0479">Metal-binding</keyword>
<dbReference type="UniPathway" id="UPA00049">
    <property type="reaction ID" value="UER00059"/>
</dbReference>
<protein>
    <recommendedName>
        <fullName evidence="4 14">Acetolactate synthase</fullName>
        <ecNumber evidence="4 14">2.2.1.6</ecNumber>
    </recommendedName>
</protein>
<keyword evidence="19" id="KW-1185">Reference proteome</keyword>
<dbReference type="NCBIfam" id="TIGR00118">
    <property type="entry name" value="acolac_lg"/>
    <property type="match status" value="1"/>
</dbReference>
<gene>
    <name evidence="18" type="ORF">B9G99_09665</name>
</gene>
<comment type="catalytic activity">
    <reaction evidence="13 14">
        <text>2 pyruvate + H(+) = (2S)-2-acetolactate + CO2</text>
        <dbReference type="Rhea" id="RHEA:25249"/>
        <dbReference type="ChEBI" id="CHEBI:15361"/>
        <dbReference type="ChEBI" id="CHEBI:15378"/>
        <dbReference type="ChEBI" id="CHEBI:16526"/>
        <dbReference type="ChEBI" id="CHEBI:58476"/>
        <dbReference type="EC" id="2.2.1.6"/>
    </reaction>
</comment>
<dbReference type="GO" id="GO:0009099">
    <property type="term" value="P:L-valine biosynthetic process"/>
    <property type="evidence" value="ECO:0007669"/>
    <property type="project" value="UniProtKB-UniPathway"/>
</dbReference>
<dbReference type="InterPro" id="IPR039368">
    <property type="entry name" value="AHAS_TPP"/>
</dbReference>
<dbReference type="InterPro" id="IPR011766">
    <property type="entry name" value="TPP_enzyme_TPP-bd"/>
</dbReference>
<dbReference type="GO" id="GO:0005948">
    <property type="term" value="C:acetolactate synthase complex"/>
    <property type="evidence" value="ECO:0007669"/>
    <property type="project" value="TreeGrafter"/>
</dbReference>
<dbReference type="GO" id="GO:0003984">
    <property type="term" value="F:acetolactate synthase activity"/>
    <property type="evidence" value="ECO:0007669"/>
    <property type="project" value="UniProtKB-EC"/>
</dbReference>
<dbReference type="Proteomes" id="UP000250025">
    <property type="component" value="Chromosome"/>
</dbReference>
<dbReference type="NCBIfam" id="NF005058">
    <property type="entry name" value="PRK06466.1"/>
    <property type="match status" value="1"/>
</dbReference>
<evidence type="ECO:0000256" key="3">
    <source>
        <dbReference type="ARBA" id="ARBA00007812"/>
    </source>
</evidence>
<keyword evidence="11 14" id="KW-0786">Thiamine pyrophosphate</keyword>
<dbReference type="CDD" id="cd02015">
    <property type="entry name" value="TPP_AHAS"/>
    <property type="match status" value="1"/>
</dbReference>
<dbReference type="InterPro" id="IPR029035">
    <property type="entry name" value="DHS-like_NAD/FAD-binding_dom"/>
</dbReference>
<dbReference type="InterPro" id="IPR029061">
    <property type="entry name" value="THDP-binding"/>
</dbReference>
<evidence type="ECO:0000256" key="13">
    <source>
        <dbReference type="ARBA" id="ARBA00048670"/>
    </source>
</evidence>
<keyword evidence="12 14" id="KW-0100">Branched-chain amino acid biosynthesis</keyword>
<accession>A0A2Z2HD37</accession>
<dbReference type="KEGG" id="kus:B9G99_09665"/>
<dbReference type="SUPFAM" id="SSF52467">
    <property type="entry name" value="DHS-like NAD/FAD-binding domain"/>
    <property type="match status" value="1"/>
</dbReference>
<dbReference type="Pfam" id="PF02775">
    <property type="entry name" value="TPP_enzyme_C"/>
    <property type="match status" value="1"/>
</dbReference>
<evidence type="ECO:0000259" key="16">
    <source>
        <dbReference type="Pfam" id="PF02775"/>
    </source>
</evidence>
<dbReference type="FunFam" id="3.40.50.970:FF:000016">
    <property type="entry name" value="Acetolactate synthase"/>
    <property type="match status" value="1"/>
</dbReference>
<evidence type="ECO:0000256" key="9">
    <source>
        <dbReference type="ARBA" id="ARBA00022827"/>
    </source>
</evidence>
<evidence type="ECO:0000313" key="19">
    <source>
        <dbReference type="Proteomes" id="UP000250025"/>
    </source>
</evidence>
<evidence type="ECO:0000259" key="17">
    <source>
        <dbReference type="Pfam" id="PF02776"/>
    </source>
</evidence>
<dbReference type="InterPro" id="IPR045229">
    <property type="entry name" value="TPP_enz"/>
</dbReference>
<sequence length="573" mass="63461">MELLSGADMIARFLKDEGVEYIYGYPGGAALHIYDALFRQDDVKHILVRHEQAATHMADGYARASGKPGVVLVTSGPGATNAVTGIATAYMDSIPMVVLCGQVASHLIGEDAFQETDIVGVTRPIVKHSFSIRHPSDIPTVLKKAFYIASSGRPGPVVIDIPKDMTAPTERYEYVYPRKVKLRSYNPVSRGHTGQIRKAVELMMSARRPVIFAGGGVITGRASEALTALAHRLNIPVITSLMGLGAFPQNDPQSLGWPGMHGSYESNMAMHNSDLVLGVGVRFDDRVTNNVTRFCPDARIIHIDVDPSSISKTVHADVPIVGAADHVLNEMLNQIGQRTEAQESLDDWWERINDWRDERRGKLYEPAAAGEPLKPQQVVEAVHRATHGDAYVVTDVGQHQMFAAQYYKFNQPNRWISSSGLGTMGFGLPAAMGIKLNYPDEHVVLFTGEGSFQMMMQELSTCKQFGIPVKIVNLNNASLGMVRQWQDLNYKSRHAHSYMESLPDFEKLIEAYGFKAITVRTADELEPALEEAFRSKEELVFLDIHVDPREHVYPMQVPQGAMCDMLLSKTERT</sequence>
<evidence type="ECO:0000256" key="7">
    <source>
        <dbReference type="ARBA" id="ARBA00022679"/>
    </source>
</evidence>
<comment type="cofactor">
    <cofactor evidence="14">
        <name>Mg(2+)</name>
        <dbReference type="ChEBI" id="CHEBI:18420"/>
    </cofactor>
    <text evidence="14">Binds 1 Mg(2+) ion per subunit.</text>
</comment>
<organism evidence="18 19">
    <name type="scientific">Kushneria konosiri</name>
    <dbReference type="NCBI Taxonomy" id="698828"/>
    <lineage>
        <taxon>Bacteria</taxon>
        <taxon>Pseudomonadati</taxon>
        <taxon>Pseudomonadota</taxon>
        <taxon>Gammaproteobacteria</taxon>
        <taxon>Oceanospirillales</taxon>
        <taxon>Halomonadaceae</taxon>
        <taxon>Kushneria</taxon>
    </lineage>
</organism>
<dbReference type="Gene3D" id="3.40.50.970">
    <property type="match status" value="2"/>
</dbReference>
<dbReference type="FunFam" id="3.40.50.1220:FF:000008">
    <property type="entry name" value="Acetolactate synthase"/>
    <property type="match status" value="1"/>
</dbReference>
<dbReference type="GO" id="GO:0009097">
    <property type="term" value="P:isoleucine biosynthetic process"/>
    <property type="evidence" value="ECO:0007669"/>
    <property type="project" value="UniProtKB-UniPathway"/>
</dbReference>
<evidence type="ECO:0000256" key="1">
    <source>
        <dbReference type="ARBA" id="ARBA00004974"/>
    </source>
</evidence>
<dbReference type="GO" id="GO:0050660">
    <property type="term" value="F:flavin adenine dinucleotide binding"/>
    <property type="evidence" value="ECO:0007669"/>
    <property type="project" value="InterPro"/>
</dbReference>
<dbReference type="InterPro" id="IPR012000">
    <property type="entry name" value="Thiamin_PyroP_enz_cen_dom"/>
</dbReference>